<dbReference type="AlphaFoldDB" id="A0AAV5VXC7"/>
<dbReference type="EMBL" id="BTSY01000004">
    <property type="protein sequence ID" value="GMT24277.1"/>
    <property type="molecule type" value="Genomic_DNA"/>
</dbReference>
<accession>A0AAV5VXC7</accession>
<proteinExistence type="predicted"/>
<sequence>VRREQIPSVSLTVAGAIHGKVAYPRRVTEWQLWLAEIITKPEPGSPTTAQFRRSLSPHFVRYKINLRWAIRAATREGKTCQRESKVDV</sequence>
<feature type="non-terminal residue" evidence="1">
    <location>
        <position position="1"/>
    </location>
</feature>
<protein>
    <submittedName>
        <fullName evidence="1">Uncharacterized protein</fullName>
    </submittedName>
</protein>
<gene>
    <name evidence="1" type="ORF">PFISCL1PPCAC_15574</name>
</gene>
<organism evidence="1 2">
    <name type="scientific">Pristionchus fissidentatus</name>
    <dbReference type="NCBI Taxonomy" id="1538716"/>
    <lineage>
        <taxon>Eukaryota</taxon>
        <taxon>Metazoa</taxon>
        <taxon>Ecdysozoa</taxon>
        <taxon>Nematoda</taxon>
        <taxon>Chromadorea</taxon>
        <taxon>Rhabditida</taxon>
        <taxon>Rhabditina</taxon>
        <taxon>Diplogasteromorpha</taxon>
        <taxon>Diplogasteroidea</taxon>
        <taxon>Neodiplogasteridae</taxon>
        <taxon>Pristionchus</taxon>
    </lineage>
</organism>
<evidence type="ECO:0000313" key="1">
    <source>
        <dbReference type="EMBL" id="GMT24277.1"/>
    </source>
</evidence>
<reference evidence="1" key="1">
    <citation type="submission" date="2023-10" db="EMBL/GenBank/DDBJ databases">
        <title>Genome assembly of Pristionchus species.</title>
        <authorList>
            <person name="Yoshida K."/>
            <person name="Sommer R.J."/>
        </authorList>
    </citation>
    <scope>NUCLEOTIDE SEQUENCE</scope>
    <source>
        <strain evidence="1">RS5133</strain>
    </source>
</reference>
<keyword evidence="2" id="KW-1185">Reference proteome</keyword>
<comment type="caution">
    <text evidence="1">The sequence shown here is derived from an EMBL/GenBank/DDBJ whole genome shotgun (WGS) entry which is preliminary data.</text>
</comment>
<name>A0AAV5VXC7_9BILA</name>
<dbReference type="Proteomes" id="UP001432322">
    <property type="component" value="Unassembled WGS sequence"/>
</dbReference>
<evidence type="ECO:0000313" key="2">
    <source>
        <dbReference type="Proteomes" id="UP001432322"/>
    </source>
</evidence>